<comment type="subcellular location">
    <subcellularLocation>
        <location evidence="1">Secreted</location>
    </subcellularLocation>
</comment>
<dbReference type="GO" id="GO:0016020">
    <property type="term" value="C:membrane"/>
    <property type="evidence" value="ECO:0007669"/>
    <property type="project" value="InterPro"/>
</dbReference>
<keyword evidence="3 4" id="KW-0732">Signal</keyword>
<keyword evidence="7" id="KW-1185">Reference proteome</keyword>
<sequence>MFKILFCVALVWFNSLQITSGTESVWFDDLDGPKFLTEEEGQIYDVDQPEFDDDSTITKRVAADEYVTTVSSKNTEMFCKVAAHSQGITTTKWNPTKPTHTLSFYRFECRPFPTMVELERPANEDYLPHTVVLHRCLGGCVTTQQVQNCTVKRQEEVVLQVLHRLDHNKVFKPLKITVYNHTECACDCITRQSECDVKIHNFTQDQCKCKCKQDNSSSCDPAKMFWNEKICHCECNSAPKFCDKSPNHEWNAGICDCDCKQRVKERCIRKGKVLNTNTCECECPTQRSTCPPGESFLKYNCTCVPNSVVTK</sequence>
<dbReference type="PANTHER" id="PTHR21719">
    <property type="entry name" value="FI06402P-RELATED"/>
    <property type="match status" value="1"/>
</dbReference>
<evidence type="ECO:0000256" key="3">
    <source>
        <dbReference type="ARBA" id="ARBA00022729"/>
    </source>
</evidence>
<dbReference type="Proteomes" id="UP000225706">
    <property type="component" value="Unassembled WGS sequence"/>
</dbReference>
<evidence type="ECO:0000313" key="6">
    <source>
        <dbReference type="EMBL" id="PFX16193.1"/>
    </source>
</evidence>
<reference evidence="7" key="1">
    <citation type="journal article" date="2017" name="bioRxiv">
        <title>Comparative analysis of the genomes of Stylophora pistillata and Acropora digitifera provides evidence for extensive differences between species of corals.</title>
        <authorList>
            <person name="Voolstra C.R."/>
            <person name="Li Y."/>
            <person name="Liew Y.J."/>
            <person name="Baumgarten S."/>
            <person name="Zoccola D."/>
            <person name="Flot J.-F."/>
            <person name="Tambutte S."/>
            <person name="Allemand D."/>
            <person name="Aranda M."/>
        </authorList>
    </citation>
    <scope>NUCLEOTIDE SEQUENCE [LARGE SCALE GENOMIC DNA]</scope>
</reference>
<evidence type="ECO:0000256" key="2">
    <source>
        <dbReference type="ARBA" id="ARBA00022525"/>
    </source>
</evidence>
<dbReference type="AlphaFoldDB" id="A0A2B4RH93"/>
<evidence type="ECO:0000259" key="5">
    <source>
        <dbReference type="Pfam" id="PF00341"/>
    </source>
</evidence>
<feature type="domain" description="Platelet-derived growth factor (PDGF) family profile" evidence="5">
    <location>
        <begin position="109"/>
        <end position="186"/>
    </location>
</feature>
<dbReference type="SUPFAM" id="SSF57501">
    <property type="entry name" value="Cystine-knot cytokines"/>
    <property type="match status" value="1"/>
</dbReference>
<dbReference type="GO" id="GO:0005576">
    <property type="term" value="C:extracellular region"/>
    <property type="evidence" value="ECO:0007669"/>
    <property type="project" value="UniProtKB-SubCell"/>
</dbReference>
<dbReference type="PANTHER" id="PTHR21719:SF1">
    <property type="entry name" value="FI06402P-RELATED"/>
    <property type="match status" value="1"/>
</dbReference>
<dbReference type="Gene3D" id="2.10.90.10">
    <property type="entry name" value="Cystine-knot cytokines"/>
    <property type="match status" value="1"/>
</dbReference>
<dbReference type="GO" id="GO:0008083">
    <property type="term" value="F:growth factor activity"/>
    <property type="evidence" value="ECO:0007669"/>
    <property type="project" value="InterPro"/>
</dbReference>
<dbReference type="OrthoDB" id="8878063at2759"/>
<protein>
    <recommendedName>
        <fullName evidence="5">Platelet-derived growth factor (PDGF) family profile domain-containing protein</fullName>
    </recommendedName>
</protein>
<dbReference type="InterPro" id="IPR000072">
    <property type="entry name" value="PDGF/VEGF_dom"/>
</dbReference>
<accession>A0A2B4RH93</accession>
<dbReference type="InterPro" id="IPR004153">
    <property type="entry name" value="CXCXC_repeat"/>
</dbReference>
<organism evidence="6 7">
    <name type="scientific">Stylophora pistillata</name>
    <name type="common">Smooth cauliflower coral</name>
    <dbReference type="NCBI Taxonomy" id="50429"/>
    <lineage>
        <taxon>Eukaryota</taxon>
        <taxon>Metazoa</taxon>
        <taxon>Cnidaria</taxon>
        <taxon>Anthozoa</taxon>
        <taxon>Hexacorallia</taxon>
        <taxon>Scleractinia</taxon>
        <taxon>Astrocoeniina</taxon>
        <taxon>Pocilloporidae</taxon>
        <taxon>Stylophora</taxon>
    </lineage>
</organism>
<dbReference type="InterPro" id="IPR029034">
    <property type="entry name" value="Cystine-knot_cytokine"/>
</dbReference>
<feature type="chain" id="PRO_5013378566" description="Platelet-derived growth factor (PDGF) family profile domain-containing protein" evidence="4">
    <location>
        <begin position="22"/>
        <end position="311"/>
    </location>
</feature>
<name>A0A2B4RH93_STYPI</name>
<evidence type="ECO:0000256" key="4">
    <source>
        <dbReference type="SAM" id="SignalP"/>
    </source>
</evidence>
<dbReference type="Pfam" id="PF03128">
    <property type="entry name" value="CXCXC"/>
    <property type="match status" value="1"/>
</dbReference>
<dbReference type="Pfam" id="PF00341">
    <property type="entry name" value="PDGF"/>
    <property type="match status" value="1"/>
</dbReference>
<evidence type="ECO:0000256" key="1">
    <source>
        <dbReference type="ARBA" id="ARBA00004613"/>
    </source>
</evidence>
<comment type="caution">
    <text evidence="6">The sequence shown here is derived from an EMBL/GenBank/DDBJ whole genome shotgun (WGS) entry which is preliminary data.</text>
</comment>
<feature type="signal peptide" evidence="4">
    <location>
        <begin position="1"/>
        <end position="21"/>
    </location>
</feature>
<proteinExistence type="predicted"/>
<dbReference type="EMBL" id="LSMT01000566">
    <property type="protein sequence ID" value="PFX16193.1"/>
    <property type="molecule type" value="Genomic_DNA"/>
</dbReference>
<gene>
    <name evidence="6" type="ORF">AWC38_SpisGene19547</name>
</gene>
<evidence type="ECO:0000313" key="7">
    <source>
        <dbReference type="Proteomes" id="UP000225706"/>
    </source>
</evidence>
<keyword evidence="2" id="KW-0964">Secreted</keyword>